<protein>
    <submittedName>
        <fullName evidence="1">Uncharacterized protein</fullName>
    </submittedName>
</protein>
<accession>A0A1C6RJV1</accession>
<dbReference type="EMBL" id="FMHU01000001">
    <property type="protein sequence ID" value="SCL17469.1"/>
    <property type="molecule type" value="Genomic_DNA"/>
</dbReference>
<evidence type="ECO:0000313" key="1">
    <source>
        <dbReference type="EMBL" id="SCL17469.1"/>
    </source>
</evidence>
<name>A0A1C6RJV1_9ACTN</name>
<dbReference type="Proteomes" id="UP000198906">
    <property type="component" value="Unassembled WGS sequence"/>
</dbReference>
<sequence>MDTMVPVFGATDVYSVTGREDDAPGFAGNWSITATALCAQPPAGWEHAEMTGVDLISDTQVRMTAAEDEDGFAGNWAPRAYAICA</sequence>
<organism evidence="1 2">
    <name type="scientific">Micromonospora inyonensis</name>
    <dbReference type="NCBI Taxonomy" id="47866"/>
    <lineage>
        <taxon>Bacteria</taxon>
        <taxon>Bacillati</taxon>
        <taxon>Actinomycetota</taxon>
        <taxon>Actinomycetes</taxon>
        <taxon>Micromonosporales</taxon>
        <taxon>Micromonosporaceae</taxon>
        <taxon>Micromonospora</taxon>
    </lineage>
</organism>
<keyword evidence="2" id="KW-1185">Reference proteome</keyword>
<dbReference type="AlphaFoldDB" id="A0A1C6RJV1"/>
<proteinExistence type="predicted"/>
<reference evidence="2" key="1">
    <citation type="submission" date="2016-06" db="EMBL/GenBank/DDBJ databases">
        <authorList>
            <person name="Varghese N."/>
        </authorList>
    </citation>
    <scope>NUCLEOTIDE SEQUENCE [LARGE SCALE GENOMIC DNA]</scope>
    <source>
        <strain evidence="2">DSM 46123</strain>
    </source>
</reference>
<evidence type="ECO:0000313" key="2">
    <source>
        <dbReference type="Proteomes" id="UP000198906"/>
    </source>
</evidence>
<gene>
    <name evidence="1" type="ORF">GA0074694_2015</name>
</gene>